<organism evidence="4 5">
    <name type="scientific">Paenibacillus oryzisoli</name>
    <dbReference type="NCBI Taxonomy" id="1850517"/>
    <lineage>
        <taxon>Bacteria</taxon>
        <taxon>Bacillati</taxon>
        <taxon>Bacillota</taxon>
        <taxon>Bacilli</taxon>
        <taxon>Bacillales</taxon>
        <taxon>Paenibacillaceae</taxon>
        <taxon>Paenibacillus</taxon>
    </lineage>
</organism>
<dbReference type="Pfam" id="PF00583">
    <property type="entry name" value="Acetyltransf_1"/>
    <property type="match status" value="1"/>
</dbReference>
<dbReference type="PANTHER" id="PTHR43877">
    <property type="entry name" value="AMINOALKYLPHOSPHONATE N-ACETYLTRANSFERASE-RELATED-RELATED"/>
    <property type="match status" value="1"/>
</dbReference>
<sequence>MEIKVDDLSGPEVRALIMEHLLHMQSLSPPESTHALNLDGLKKPGITFWSGWEQGDLVGCGAIKELDRQHGELKSMRTSAAHHRKGVARQILDHIINEAKQRGYTRISLETGSMEAFEPARKLYEKFGFTYCGPFADYTDDPLSSFMTLEL</sequence>
<evidence type="ECO:0000259" key="3">
    <source>
        <dbReference type="PROSITE" id="PS51186"/>
    </source>
</evidence>
<dbReference type="PROSITE" id="PS51186">
    <property type="entry name" value="GNAT"/>
    <property type="match status" value="1"/>
</dbReference>
<dbReference type="InterPro" id="IPR050832">
    <property type="entry name" value="Bact_Acetyltransf"/>
</dbReference>
<dbReference type="RefSeq" id="WP_068661708.1">
    <property type="nucleotide sequence ID" value="NZ_LYPB01000037.1"/>
</dbReference>
<dbReference type="CDD" id="cd04301">
    <property type="entry name" value="NAT_SF"/>
    <property type="match status" value="1"/>
</dbReference>
<proteinExistence type="predicted"/>
<keyword evidence="2" id="KW-0012">Acyltransferase</keyword>
<protein>
    <submittedName>
        <fullName evidence="4">Acetyltransferase</fullName>
    </submittedName>
</protein>
<comment type="caution">
    <text evidence="4">The sequence shown here is derived from an EMBL/GenBank/DDBJ whole genome shotgun (WGS) entry which is preliminary data.</text>
</comment>
<dbReference type="AlphaFoldDB" id="A0A198AQ45"/>
<dbReference type="InterPro" id="IPR000182">
    <property type="entry name" value="GNAT_dom"/>
</dbReference>
<accession>A0A198AQ45</accession>
<dbReference type="STRING" id="1850517.A8708_06015"/>
<dbReference type="PANTHER" id="PTHR43877:SF5">
    <property type="entry name" value="BLL8307 PROTEIN"/>
    <property type="match status" value="1"/>
</dbReference>
<evidence type="ECO:0000313" key="4">
    <source>
        <dbReference type="EMBL" id="OAS23669.1"/>
    </source>
</evidence>
<dbReference type="InterPro" id="IPR016181">
    <property type="entry name" value="Acyl_CoA_acyltransferase"/>
</dbReference>
<keyword evidence="5" id="KW-1185">Reference proteome</keyword>
<reference evidence="4 5" key="1">
    <citation type="submission" date="2016-05" db="EMBL/GenBank/DDBJ databases">
        <title>Paenibacillus sp. 1ZS3-15 nov., isolated from the rhizosphere soil.</title>
        <authorList>
            <person name="Zhang X.X."/>
            <person name="Zhang J."/>
        </authorList>
    </citation>
    <scope>NUCLEOTIDE SEQUENCE [LARGE SCALE GENOMIC DNA]</scope>
    <source>
        <strain evidence="4 5">1ZS3-15</strain>
    </source>
</reference>
<dbReference type="EMBL" id="LYPB01000037">
    <property type="protein sequence ID" value="OAS23669.1"/>
    <property type="molecule type" value="Genomic_DNA"/>
</dbReference>
<dbReference type="Gene3D" id="3.40.630.30">
    <property type="match status" value="1"/>
</dbReference>
<evidence type="ECO:0000256" key="2">
    <source>
        <dbReference type="ARBA" id="ARBA00023315"/>
    </source>
</evidence>
<feature type="domain" description="N-acetyltransferase" evidence="3">
    <location>
        <begin position="11"/>
        <end position="150"/>
    </location>
</feature>
<gene>
    <name evidence="4" type="ORF">A8708_06015</name>
</gene>
<name>A0A198AQ45_9BACL</name>
<dbReference type="OrthoDB" id="9803233at2"/>
<dbReference type="SUPFAM" id="SSF55729">
    <property type="entry name" value="Acyl-CoA N-acyltransferases (Nat)"/>
    <property type="match status" value="1"/>
</dbReference>
<dbReference type="GO" id="GO:0016747">
    <property type="term" value="F:acyltransferase activity, transferring groups other than amino-acyl groups"/>
    <property type="evidence" value="ECO:0007669"/>
    <property type="project" value="InterPro"/>
</dbReference>
<evidence type="ECO:0000313" key="5">
    <source>
        <dbReference type="Proteomes" id="UP000078454"/>
    </source>
</evidence>
<keyword evidence="1 4" id="KW-0808">Transferase</keyword>
<evidence type="ECO:0000256" key="1">
    <source>
        <dbReference type="ARBA" id="ARBA00022679"/>
    </source>
</evidence>
<dbReference type="Proteomes" id="UP000078454">
    <property type="component" value="Unassembled WGS sequence"/>
</dbReference>